<evidence type="ECO:0000256" key="14">
    <source>
        <dbReference type="ARBA" id="ARBA00031222"/>
    </source>
</evidence>
<evidence type="ECO:0000256" key="12">
    <source>
        <dbReference type="ARBA" id="ARBA00023136"/>
    </source>
</evidence>
<comment type="subunit">
    <text evidence="5">Mammalian complex I is composed of 45 different subunits. This is a component of the iron-sulfur (IP) fragment of the enzyme.</text>
</comment>
<keyword evidence="11" id="KW-0496">Mitochondrion</keyword>
<evidence type="ECO:0000256" key="15">
    <source>
        <dbReference type="ARBA" id="ARBA00032739"/>
    </source>
</evidence>
<evidence type="ECO:0000256" key="1">
    <source>
        <dbReference type="ARBA" id="ARBA00003195"/>
    </source>
</evidence>
<dbReference type="PANTHER" id="PTHR15224">
    <property type="entry name" value="NADH DEHYDROGENASE [UBIQUINONE] IRON-SULFUR PROTEIN 5"/>
    <property type="match status" value="1"/>
</dbReference>
<sequence>MSSGFGLDGGRGRCFHFWQEFNKCYATADFPKQCVAQRDDYMECLHHTKEFARVTRIKAEELKEAEKKRLKEGANASATSKIHHLNIIAEKQMHKIEQELIKTESKFEPAAA</sequence>
<evidence type="ECO:0000256" key="3">
    <source>
        <dbReference type="ARBA" id="ARBA00004637"/>
    </source>
</evidence>
<evidence type="ECO:0000256" key="7">
    <source>
        <dbReference type="ARBA" id="ARBA00022448"/>
    </source>
</evidence>
<evidence type="ECO:0000256" key="11">
    <source>
        <dbReference type="ARBA" id="ARBA00023128"/>
    </source>
</evidence>
<dbReference type="OrthoDB" id="9992197at2759"/>
<dbReference type="EMBL" id="LK023386">
    <property type="protein sequence ID" value="CDS14233.1"/>
    <property type="molecule type" value="Genomic_DNA"/>
</dbReference>
<evidence type="ECO:0000256" key="8">
    <source>
        <dbReference type="ARBA" id="ARBA00022660"/>
    </source>
</evidence>
<dbReference type="GO" id="GO:0005743">
    <property type="term" value="C:mitochondrial inner membrane"/>
    <property type="evidence" value="ECO:0007669"/>
    <property type="project" value="UniProtKB-SubCell"/>
</dbReference>
<comment type="similarity">
    <text evidence="4">Belongs to the complex I NDUFS5 subunit family.</text>
</comment>
<organism evidence="17">
    <name type="scientific">Lichtheimia ramosa</name>
    <dbReference type="NCBI Taxonomy" id="688394"/>
    <lineage>
        <taxon>Eukaryota</taxon>
        <taxon>Fungi</taxon>
        <taxon>Fungi incertae sedis</taxon>
        <taxon>Mucoromycota</taxon>
        <taxon>Mucoromycotina</taxon>
        <taxon>Mucoromycetes</taxon>
        <taxon>Mucorales</taxon>
        <taxon>Lichtheimiaceae</taxon>
        <taxon>Lichtheimia</taxon>
    </lineage>
</organism>
<evidence type="ECO:0000256" key="6">
    <source>
        <dbReference type="ARBA" id="ARBA00013482"/>
    </source>
</evidence>
<proteinExistence type="inferred from homology"/>
<evidence type="ECO:0000256" key="4">
    <source>
        <dbReference type="ARBA" id="ARBA00007372"/>
    </source>
</evidence>
<evidence type="ECO:0000256" key="13">
    <source>
        <dbReference type="ARBA" id="ARBA00023157"/>
    </source>
</evidence>
<evidence type="ECO:0000256" key="5">
    <source>
        <dbReference type="ARBA" id="ARBA00011261"/>
    </source>
</evidence>
<dbReference type="GO" id="GO:0032981">
    <property type="term" value="P:mitochondrial respiratory chain complex I assembly"/>
    <property type="evidence" value="ECO:0007669"/>
    <property type="project" value="TreeGrafter"/>
</dbReference>
<feature type="disulfide bond" evidence="16">
    <location>
        <begin position="24"/>
        <end position="34"/>
    </location>
</feature>
<evidence type="ECO:0000313" key="17">
    <source>
        <dbReference type="EMBL" id="CDS14233.1"/>
    </source>
</evidence>
<gene>
    <name evidence="17" type="ORF">LRAMOSA06403</name>
</gene>
<protein>
    <recommendedName>
        <fullName evidence="6">NADH dehydrogenase [ubiquinone] iron-sulfur protein 5</fullName>
    </recommendedName>
    <alternativeName>
        <fullName evidence="14">Complex I-15 kDa</fullName>
    </alternativeName>
    <alternativeName>
        <fullName evidence="15">NADH-ubiquinone oxidoreductase 15 kDa subunit</fullName>
    </alternativeName>
</protein>
<comment type="subcellular location">
    <subcellularLocation>
        <location evidence="3">Mitochondrion inner membrane</location>
        <topology evidence="3">Peripheral membrane protein</topology>
    </subcellularLocation>
    <subcellularLocation>
        <location evidence="2">Mitochondrion intermembrane space</location>
    </subcellularLocation>
</comment>
<evidence type="ECO:0000256" key="2">
    <source>
        <dbReference type="ARBA" id="ARBA00004569"/>
    </source>
</evidence>
<feature type="disulfide bond" evidence="16">
    <location>
        <begin position="14"/>
        <end position="44"/>
    </location>
</feature>
<dbReference type="CDD" id="cd24141">
    <property type="entry name" value="NDUFS5-like"/>
    <property type="match status" value="1"/>
</dbReference>
<dbReference type="PROSITE" id="PS51808">
    <property type="entry name" value="CHCH"/>
    <property type="match status" value="1"/>
</dbReference>
<name>A0A077X4K1_9FUNG</name>
<keyword evidence="12" id="KW-0472">Membrane</keyword>
<keyword evidence="9" id="KW-0999">Mitochondrion inner membrane</keyword>
<dbReference type="AlphaFoldDB" id="A0A077X4K1"/>
<evidence type="ECO:0000256" key="9">
    <source>
        <dbReference type="ARBA" id="ARBA00022792"/>
    </source>
</evidence>
<comment type="function">
    <text evidence="1">Accessory subunit of the mitochondrial membrane respiratory chain NADH dehydrogenase (Complex I), that is believed not to be involved in catalysis. Complex I functions in the transfer of electrons from NADH to the respiratory chain. The immediate electron acceptor for the enzyme is believed to be ubiquinone.</text>
</comment>
<dbReference type="InterPro" id="IPR019342">
    <property type="entry name" value="NADH_UbQ_OxRdtase_FeS-su5"/>
</dbReference>
<keyword evidence="8" id="KW-0679">Respiratory chain</keyword>
<dbReference type="GO" id="GO:0005758">
    <property type="term" value="C:mitochondrial intermembrane space"/>
    <property type="evidence" value="ECO:0007669"/>
    <property type="project" value="UniProtKB-SubCell"/>
</dbReference>
<evidence type="ECO:0000256" key="16">
    <source>
        <dbReference type="PIRSR" id="PIRSR619342-50"/>
    </source>
</evidence>
<dbReference type="PANTHER" id="PTHR15224:SF1">
    <property type="entry name" value="NADH DEHYDROGENASE [UBIQUINONE] IRON-SULFUR PROTEIN 5"/>
    <property type="match status" value="1"/>
</dbReference>
<reference evidence="17" key="1">
    <citation type="journal article" date="2014" name="Genome Announc.">
        <title>De novo whole-genome sequence and genome annotation of Lichtheimia ramosa.</title>
        <authorList>
            <person name="Linde J."/>
            <person name="Schwartze V."/>
            <person name="Binder U."/>
            <person name="Lass-Florl C."/>
            <person name="Voigt K."/>
            <person name="Horn F."/>
        </authorList>
    </citation>
    <scope>NUCLEOTIDE SEQUENCE</scope>
    <source>
        <strain evidence="17">JMRC FSU:6197</strain>
    </source>
</reference>
<keyword evidence="13 16" id="KW-1015">Disulfide bond</keyword>
<accession>A0A077X4K1</accession>
<keyword evidence="7" id="KW-0813">Transport</keyword>
<keyword evidence="10" id="KW-0249">Electron transport</keyword>
<evidence type="ECO:0000256" key="10">
    <source>
        <dbReference type="ARBA" id="ARBA00022982"/>
    </source>
</evidence>